<protein>
    <recommendedName>
        <fullName evidence="4">ABC-type transport system involved in multi-copper enzyme maturation permease subunit</fullName>
    </recommendedName>
</protein>
<keyword evidence="1" id="KW-0472">Membrane</keyword>
<evidence type="ECO:0000313" key="3">
    <source>
        <dbReference type="Proteomes" id="UP000293781"/>
    </source>
</evidence>
<name>A0A4Q7UMV9_9ACTN</name>
<sequence>MTTTTAPAAGAVAPRHLSPVRRPSLLRLTHVELRKLVDTRAGRWLLITIGLITAVIVTLQLVYADDTAQTFVNFFTPSLLPIGVLLPVLGILSITSEWSQRTALTTYALVPRRERVVVAKLIAVSLTALASVLASLAVAAVGTLLAGALGGAGTWQIDGSLVLNAAIFQVTGVLMGAAFGLLLLNPPLAIVGYLLLPTLWGVLGEVVKPLRGPSEWLDTSKTMEPLFGSDALTGEQWGRIVVSLLVWMVLPLAAGLVRTLRREVS</sequence>
<dbReference type="RefSeq" id="WP_130407680.1">
    <property type="nucleotide sequence ID" value="NZ_SHKK01000001.1"/>
</dbReference>
<proteinExistence type="predicted"/>
<gene>
    <name evidence="2" type="ORF">EV382_6189</name>
</gene>
<evidence type="ECO:0000313" key="2">
    <source>
        <dbReference type="EMBL" id="RZT82875.1"/>
    </source>
</evidence>
<keyword evidence="1" id="KW-1133">Transmembrane helix</keyword>
<dbReference type="AlphaFoldDB" id="A0A4Q7UMV9"/>
<dbReference type="Proteomes" id="UP000293781">
    <property type="component" value="Unassembled WGS sequence"/>
</dbReference>
<keyword evidence="3" id="KW-1185">Reference proteome</keyword>
<accession>A0A4Q7UMV9</accession>
<comment type="caution">
    <text evidence="2">The sequence shown here is derived from an EMBL/GenBank/DDBJ whole genome shotgun (WGS) entry which is preliminary data.</text>
</comment>
<dbReference type="EMBL" id="SHKK01000001">
    <property type="protein sequence ID" value="RZT82875.1"/>
    <property type="molecule type" value="Genomic_DNA"/>
</dbReference>
<keyword evidence="1" id="KW-0812">Transmembrane</keyword>
<dbReference type="OrthoDB" id="3822725at2"/>
<organism evidence="2 3">
    <name type="scientific">Micromonospora violae</name>
    <dbReference type="NCBI Taxonomy" id="1278207"/>
    <lineage>
        <taxon>Bacteria</taxon>
        <taxon>Bacillati</taxon>
        <taxon>Actinomycetota</taxon>
        <taxon>Actinomycetes</taxon>
        <taxon>Micromonosporales</taxon>
        <taxon>Micromonosporaceae</taxon>
        <taxon>Micromonospora</taxon>
    </lineage>
</organism>
<evidence type="ECO:0008006" key="4">
    <source>
        <dbReference type="Google" id="ProtNLM"/>
    </source>
</evidence>
<feature type="transmembrane region" description="Helical" evidence="1">
    <location>
        <begin position="237"/>
        <end position="257"/>
    </location>
</feature>
<feature type="transmembrane region" description="Helical" evidence="1">
    <location>
        <begin position="116"/>
        <end position="149"/>
    </location>
</feature>
<feature type="transmembrane region" description="Helical" evidence="1">
    <location>
        <begin position="75"/>
        <end position="95"/>
    </location>
</feature>
<feature type="transmembrane region" description="Helical" evidence="1">
    <location>
        <begin position="44"/>
        <end position="63"/>
    </location>
</feature>
<feature type="transmembrane region" description="Helical" evidence="1">
    <location>
        <begin position="161"/>
        <end position="183"/>
    </location>
</feature>
<feature type="transmembrane region" description="Helical" evidence="1">
    <location>
        <begin position="190"/>
        <end position="207"/>
    </location>
</feature>
<reference evidence="2 3" key="1">
    <citation type="submission" date="2019-02" db="EMBL/GenBank/DDBJ databases">
        <title>Sequencing the genomes of 1000 actinobacteria strains.</title>
        <authorList>
            <person name="Klenk H.-P."/>
        </authorList>
    </citation>
    <scope>NUCLEOTIDE SEQUENCE [LARGE SCALE GENOMIC DNA]</scope>
    <source>
        <strain evidence="2 3">DSM 45888</strain>
    </source>
</reference>
<evidence type="ECO:0000256" key="1">
    <source>
        <dbReference type="SAM" id="Phobius"/>
    </source>
</evidence>